<feature type="domain" description="DUF4468" evidence="2">
    <location>
        <begin position="45"/>
        <end position="128"/>
    </location>
</feature>
<dbReference type="Proteomes" id="UP000253919">
    <property type="component" value="Unassembled WGS sequence"/>
</dbReference>
<reference evidence="3 4" key="1">
    <citation type="submission" date="2018-04" db="EMBL/GenBank/DDBJ databases">
        <title>Adhaeribacter sp. HMF7616 genome sequencing and assembly.</title>
        <authorList>
            <person name="Kang H."/>
            <person name="Kang J."/>
            <person name="Cha I."/>
            <person name="Kim H."/>
            <person name="Joh K."/>
        </authorList>
    </citation>
    <scope>NUCLEOTIDE SEQUENCE [LARGE SCALE GENOMIC DNA]</scope>
    <source>
        <strain evidence="3 4">HMF7616</strain>
    </source>
</reference>
<dbReference type="Pfam" id="PF14730">
    <property type="entry name" value="DUF4468"/>
    <property type="match status" value="1"/>
</dbReference>
<keyword evidence="1" id="KW-0732">Signal</keyword>
<evidence type="ECO:0000256" key="1">
    <source>
        <dbReference type="SAM" id="SignalP"/>
    </source>
</evidence>
<name>A0A369QJA7_9BACT</name>
<dbReference type="AlphaFoldDB" id="A0A369QJA7"/>
<organism evidence="3 4">
    <name type="scientific">Adhaeribacter pallidiroseus</name>
    <dbReference type="NCBI Taxonomy" id="2072847"/>
    <lineage>
        <taxon>Bacteria</taxon>
        <taxon>Pseudomonadati</taxon>
        <taxon>Bacteroidota</taxon>
        <taxon>Cytophagia</taxon>
        <taxon>Cytophagales</taxon>
        <taxon>Hymenobacteraceae</taxon>
        <taxon>Adhaeribacter</taxon>
    </lineage>
</organism>
<comment type="caution">
    <text evidence="3">The sequence shown here is derived from an EMBL/GenBank/DDBJ whole genome shotgun (WGS) entry which is preliminary data.</text>
</comment>
<gene>
    <name evidence="3" type="ORF">AHMF7616_03003</name>
</gene>
<dbReference type="InterPro" id="IPR027823">
    <property type="entry name" value="DUF4468"/>
</dbReference>
<evidence type="ECO:0000259" key="2">
    <source>
        <dbReference type="Pfam" id="PF14730"/>
    </source>
</evidence>
<feature type="chain" id="PRO_5016570721" description="DUF4468 domain-containing protein" evidence="1">
    <location>
        <begin position="32"/>
        <end position="187"/>
    </location>
</feature>
<accession>A0A369QJA7</accession>
<proteinExistence type="predicted"/>
<protein>
    <recommendedName>
        <fullName evidence="2">DUF4468 domain-containing protein</fullName>
    </recommendedName>
</protein>
<evidence type="ECO:0000313" key="3">
    <source>
        <dbReference type="EMBL" id="RDC64390.1"/>
    </source>
</evidence>
<dbReference type="Gene3D" id="3.30.530.80">
    <property type="match status" value="1"/>
</dbReference>
<sequence length="187" mass="21400">MQKFKKPTQRTCKVSCFFWFLFFIYPVTVSAQTFPVDAATGKIYYAEEVLVKDGPQLELYHRAKAWFAPIGKVKIVIKVDDLPNGVLIGQTYSPFSFTSPGKKQTYHLGYTLKLEIEDDRYWYSLTDFWLEPVIPLQAHSAKQVIGQQPLEIAVLPQKEKPVPNKVLAEAVQKTILAFIQNLKESLD</sequence>
<dbReference type="EMBL" id="QASA01000001">
    <property type="protein sequence ID" value="RDC64390.1"/>
    <property type="molecule type" value="Genomic_DNA"/>
</dbReference>
<feature type="signal peptide" evidence="1">
    <location>
        <begin position="1"/>
        <end position="31"/>
    </location>
</feature>
<keyword evidence="4" id="KW-1185">Reference proteome</keyword>
<evidence type="ECO:0000313" key="4">
    <source>
        <dbReference type="Proteomes" id="UP000253919"/>
    </source>
</evidence>